<protein>
    <submittedName>
        <fullName evidence="2">Alpha/beta hydrolase</fullName>
    </submittedName>
</protein>
<dbReference type="Pfam" id="PF12697">
    <property type="entry name" value="Abhydrolase_6"/>
    <property type="match status" value="1"/>
</dbReference>
<dbReference type="SUPFAM" id="SSF53474">
    <property type="entry name" value="alpha/beta-Hydrolases"/>
    <property type="match status" value="1"/>
</dbReference>
<dbReference type="OrthoDB" id="8561148at2"/>
<reference evidence="2 3" key="1">
    <citation type="submission" date="2019-12" db="EMBL/GenBank/DDBJ databases">
        <title>Hybrid Genome Assemblies of two High G+C Isolates from Undergraduate Microbiology Courses.</title>
        <authorList>
            <person name="Ne Ville C.J."/>
            <person name="Enright D."/>
            <person name="Hernandez I."/>
            <person name="Dodsworth J."/>
            <person name="Orwin P.M."/>
        </authorList>
    </citation>
    <scope>NUCLEOTIDE SEQUENCE [LARGE SCALE GENOMIC DNA]</scope>
    <source>
        <strain evidence="2 3">CSUSB</strain>
    </source>
</reference>
<gene>
    <name evidence="2" type="ORF">GOQ09_14655</name>
</gene>
<keyword evidence="2" id="KW-0378">Hydrolase</keyword>
<feature type="domain" description="AB hydrolase-1" evidence="1">
    <location>
        <begin position="8"/>
        <end position="227"/>
    </location>
</feature>
<evidence type="ECO:0000313" key="3">
    <source>
        <dbReference type="Proteomes" id="UP000425817"/>
    </source>
</evidence>
<dbReference type="EMBL" id="CP046622">
    <property type="protein sequence ID" value="QGW85023.1"/>
    <property type="molecule type" value="Genomic_DNA"/>
</dbReference>
<dbReference type="GO" id="GO:0016787">
    <property type="term" value="F:hydrolase activity"/>
    <property type="evidence" value="ECO:0007669"/>
    <property type="project" value="UniProtKB-KW"/>
</dbReference>
<evidence type="ECO:0000313" key="2">
    <source>
        <dbReference type="EMBL" id="QGW85023.1"/>
    </source>
</evidence>
<accession>A0A6I6HQK4</accession>
<sequence>MTVAPVRLVLLPGMDGTGDLFEPLKEAMGPQAAIDVVRYPGHQALGYDDLEPLVRAQLPTRAPFVLLGESFSGPLAISIAASPPPGLLGLVLCCSFARRPGPGLAVMRAGLLELSMRLMHSRPMRAPMRQLLLGRYASPRLSGMLQASLAQVSVAVMTRRMKEVQRVDVRDKLSLVRVPTMYLQALQDRVVPRRAAAIIQQRLSALRVVKLDGPHGLLQASPEASARAILSFCGELQPASP</sequence>
<organism evidence="2 3">
    <name type="scientific">Variovorax paradoxus</name>
    <dbReference type="NCBI Taxonomy" id="34073"/>
    <lineage>
        <taxon>Bacteria</taxon>
        <taxon>Pseudomonadati</taxon>
        <taxon>Pseudomonadota</taxon>
        <taxon>Betaproteobacteria</taxon>
        <taxon>Burkholderiales</taxon>
        <taxon>Comamonadaceae</taxon>
        <taxon>Variovorax</taxon>
    </lineage>
</organism>
<dbReference type="InterPro" id="IPR000073">
    <property type="entry name" value="AB_hydrolase_1"/>
</dbReference>
<dbReference type="Gene3D" id="3.40.50.1820">
    <property type="entry name" value="alpha/beta hydrolase"/>
    <property type="match status" value="1"/>
</dbReference>
<evidence type="ECO:0000259" key="1">
    <source>
        <dbReference type="Pfam" id="PF12697"/>
    </source>
</evidence>
<dbReference type="AlphaFoldDB" id="A0A6I6HQK4"/>
<dbReference type="Proteomes" id="UP000425817">
    <property type="component" value="Chromosome"/>
</dbReference>
<dbReference type="InterPro" id="IPR029058">
    <property type="entry name" value="AB_hydrolase_fold"/>
</dbReference>
<name>A0A6I6HQK4_VARPD</name>
<proteinExistence type="predicted"/>